<dbReference type="OrthoDB" id="8479080at2"/>
<dbReference type="EMBL" id="LWQT01000044">
    <property type="protein sequence ID" value="OAN52340.1"/>
    <property type="molecule type" value="Genomic_DNA"/>
</dbReference>
<proteinExistence type="predicted"/>
<gene>
    <name evidence="2" type="ORF">A6A04_01205</name>
</gene>
<dbReference type="SUPFAM" id="SSF55718">
    <property type="entry name" value="SCP-like"/>
    <property type="match status" value="1"/>
</dbReference>
<evidence type="ECO:0000313" key="3">
    <source>
        <dbReference type="Proteomes" id="UP000078428"/>
    </source>
</evidence>
<keyword evidence="3" id="KW-1185">Reference proteome</keyword>
<organism evidence="2 3">
    <name type="scientific">Paramagnetospirillum marisnigri</name>
    <dbReference type="NCBI Taxonomy" id="1285242"/>
    <lineage>
        <taxon>Bacteria</taxon>
        <taxon>Pseudomonadati</taxon>
        <taxon>Pseudomonadota</taxon>
        <taxon>Alphaproteobacteria</taxon>
        <taxon>Rhodospirillales</taxon>
        <taxon>Magnetospirillaceae</taxon>
        <taxon>Paramagnetospirillum</taxon>
    </lineage>
</organism>
<sequence>MIPGHVQSSVRPAPPPFSPVLLLGLALQPLRPQMLQPLFDAMLRMIRARHPDILERMADYADKPVCIDPTDLPFVILLDPHPEHPALLVRRQIENGEAAAVIHGSLETLVALAEGKVDGDALFFSRRLVIEGDTEVVVALRNAVDGAGIDLIDDISAQLGPLGTAFRRLAGTAAGLAGRLRDDFETLRASLIAPAVKDVDAQGARINALEAEIRQLRKAQRRGGAA</sequence>
<accession>A0A178MSH7</accession>
<evidence type="ECO:0000313" key="2">
    <source>
        <dbReference type="EMBL" id="OAN52340.1"/>
    </source>
</evidence>
<dbReference type="STRING" id="1285242.A6A04_01205"/>
<dbReference type="AlphaFoldDB" id="A0A178MSH7"/>
<dbReference type="Pfam" id="PF02036">
    <property type="entry name" value="SCP2"/>
    <property type="match status" value="1"/>
</dbReference>
<protein>
    <submittedName>
        <fullName evidence="2">Lipid carrier protein</fullName>
    </submittedName>
</protein>
<feature type="domain" description="SCP2" evidence="1">
    <location>
        <begin position="48"/>
        <end position="144"/>
    </location>
</feature>
<reference evidence="2 3" key="1">
    <citation type="submission" date="2016-04" db="EMBL/GenBank/DDBJ databases">
        <title>Draft genome sequence of freshwater magnetotactic bacteria Magnetospirillum marisnigri SP-1 and Magnetospirillum moscoviense BB-1.</title>
        <authorList>
            <person name="Koziaeva V."/>
            <person name="Dziuba M.V."/>
            <person name="Ivanov T.M."/>
            <person name="Kuznetsov B."/>
            <person name="Grouzdev D.S."/>
        </authorList>
    </citation>
    <scope>NUCLEOTIDE SEQUENCE [LARGE SCALE GENOMIC DNA]</scope>
    <source>
        <strain evidence="2 3">SP-1</strain>
    </source>
</reference>
<evidence type="ECO:0000259" key="1">
    <source>
        <dbReference type="Pfam" id="PF02036"/>
    </source>
</evidence>
<dbReference type="InterPro" id="IPR003033">
    <property type="entry name" value="SCP2_sterol-bd_dom"/>
</dbReference>
<comment type="caution">
    <text evidence="2">The sequence shown here is derived from an EMBL/GenBank/DDBJ whole genome shotgun (WGS) entry which is preliminary data.</text>
</comment>
<dbReference type="Proteomes" id="UP000078428">
    <property type="component" value="Unassembled WGS sequence"/>
</dbReference>
<dbReference type="InterPro" id="IPR036527">
    <property type="entry name" value="SCP2_sterol-bd_dom_sf"/>
</dbReference>
<dbReference type="RefSeq" id="WP_068491262.1">
    <property type="nucleotide sequence ID" value="NZ_LWQT01000044.1"/>
</dbReference>
<name>A0A178MSH7_9PROT</name>
<dbReference type="Gene3D" id="3.30.1050.10">
    <property type="entry name" value="SCP2 sterol-binding domain"/>
    <property type="match status" value="1"/>
</dbReference>